<dbReference type="Pfam" id="PF04140">
    <property type="entry name" value="ICMT"/>
    <property type="match status" value="1"/>
</dbReference>
<dbReference type="InterPro" id="IPR007269">
    <property type="entry name" value="ICMT_MeTrfase"/>
</dbReference>
<accession>A0A9P8CWZ8</accession>
<keyword evidence="5" id="KW-0256">Endoplasmic reticulum</keyword>
<comment type="similarity">
    <text evidence="5">Belongs to the class VI-like SAM-binding methyltransferase superfamily. Isoprenylcysteine carboxyl methyltransferase family.</text>
</comment>
<dbReference type="PANTHER" id="PTHR12714">
    <property type="entry name" value="PROTEIN-S ISOPRENYLCYSTEINE O-METHYLTRANSFERASE"/>
    <property type="match status" value="1"/>
</dbReference>
<organism evidence="6 7">
    <name type="scientific">Mortierella alpina</name>
    <name type="common">Oleaginous fungus</name>
    <name type="synonym">Mortierella renispora</name>
    <dbReference type="NCBI Taxonomy" id="64518"/>
    <lineage>
        <taxon>Eukaryota</taxon>
        <taxon>Fungi</taxon>
        <taxon>Fungi incertae sedis</taxon>
        <taxon>Mucoromycota</taxon>
        <taxon>Mortierellomycotina</taxon>
        <taxon>Mortierellomycetes</taxon>
        <taxon>Mortierellales</taxon>
        <taxon>Mortierellaceae</taxon>
        <taxon>Mortierella</taxon>
    </lineage>
</organism>
<evidence type="ECO:0000256" key="4">
    <source>
        <dbReference type="ARBA" id="ARBA00023136"/>
    </source>
</evidence>
<dbReference type="PANTHER" id="PTHR12714:SF25">
    <property type="entry name" value="CONSERVED HYPOTHETICAL MEMBRANE PROTEIN"/>
    <property type="match status" value="1"/>
</dbReference>
<evidence type="ECO:0000256" key="1">
    <source>
        <dbReference type="ARBA" id="ARBA00004141"/>
    </source>
</evidence>
<keyword evidence="5" id="KW-0949">S-adenosyl-L-methionine</keyword>
<keyword evidence="4" id="KW-0472">Membrane</keyword>
<keyword evidence="2" id="KW-0812">Transmembrane</keyword>
<evidence type="ECO:0000256" key="3">
    <source>
        <dbReference type="ARBA" id="ARBA00022989"/>
    </source>
</evidence>
<dbReference type="GO" id="GO:0004671">
    <property type="term" value="F:protein C-terminal S-isoprenylcysteine carboxyl O-methyltransferase activity"/>
    <property type="evidence" value="ECO:0007669"/>
    <property type="project" value="UniProtKB-EC"/>
</dbReference>
<dbReference type="EMBL" id="JAIFTL010000187">
    <property type="protein sequence ID" value="KAG9321726.1"/>
    <property type="molecule type" value="Genomic_DNA"/>
</dbReference>
<reference evidence="6" key="1">
    <citation type="submission" date="2021-07" db="EMBL/GenBank/DDBJ databases">
        <title>Draft genome of Mortierella alpina, strain LL118, isolated from an aspen leaf litter sample.</title>
        <authorList>
            <person name="Yang S."/>
            <person name="Vinatzer B.A."/>
        </authorList>
    </citation>
    <scope>NUCLEOTIDE SEQUENCE</scope>
    <source>
        <strain evidence="6">LL118</strain>
    </source>
</reference>
<dbReference type="EC" id="2.1.1.100" evidence="5"/>
<dbReference type="Proteomes" id="UP000717515">
    <property type="component" value="Unassembled WGS sequence"/>
</dbReference>
<evidence type="ECO:0000313" key="6">
    <source>
        <dbReference type="EMBL" id="KAG9321726.1"/>
    </source>
</evidence>
<comment type="catalytic activity">
    <reaction evidence="5">
        <text>[protein]-C-terminal S-[(2E,6E)-farnesyl]-L-cysteine + S-adenosyl-L-methionine = [protein]-C-terminal S-[(2E,6E)-farnesyl]-L-cysteine methyl ester + S-adenosyl-L-homocysteine</text>
        <dbReference type="Rhea" id="RHEA:21672"/>
        <dbReference type="Rhea" id="RHEA-COMP:12125"/>
        <dbReference type="Rhea" id="RHEA-COMP:12126"/>
        <dbReference type="ChEBI" id="CHEBI:57856"/>
        <dbReference type="ChEBI" id="CHEBI:59789"/>
        <dbReference type="ChEBI" id="CHEBI:90510"/>
        <dbReference type="ChEBI" id="CHEBI:90511"/>
        <dbReference type="EC" id="2.1.1.100"/>
    </reaction>
</comment>
<dbReference type="GO" id="GO:0032259">
    <property type="term" value="P:methylation"/>
    <property type="evidence" value="ECO:0007669"/>
    <property type="project" value="UniProtKB-KW"/>
</dbReference>
<proteinExistence type="inferred from homology"/>
<dbReference type="Gene3D" id="1.20.120.1630">
    <property type="match status" value="1"/>
</dbReference>
<evidence type="ECO:0000256" key="2">
    <source>
        <dbReference type="ARBA" id="ARBA00022692"/>
    </source>
</evidence>
<gene>
    <name evidence="6" type="ORF">KVV02_006640</name>
</gene>
<dbReference type="GO" id="GO:0005789">
    <property type="term" value="C:endoplasmic reticulum membrane"/>
    <property type="evidence" value="ECO:0007669"/>
    <property type="project" value="UniProtKB-SubCell"/>
</dbReference>
<sequence>MHLAGRGSIYDDPAFMQLRELETWHLVLTALCVGGSVLRRWSYSTLGQFFTYQLVIRPGHRLVKTGPYRYLRHPSYTGALFCFGAAFPLLLFHGLCEVSIQVLSVAISRVTNTQYQLPTSTITSIGGGLWVCVMAKAISIMTTRIQIEETMLKEHFGKEWDIFASERWRLVPYIY</sequence>
<keyword evidence="5" id="KW-0489">Methyltransferase</keyword>
<evidence type="ECO:0000313" key="7">
    <source>
        <dbReference type="Proteomes" id="UP000717515"/>
    </source>
</evidence>
<comment type="subcellular location">
    <subcellularLocation>
        <location evidence="5">Endoplasmic reticulum membrane</location>
        <topology evidence="5">Multi-pass membrane protein</topology>
    </subcellularLocation>
    <subcellularLocation>
        <location evidence="1">Membrane</location>
        <topology evidence="1">Multi-pass membrane protein</topology>
    </subcellularLocation>
</comment>
<keyword evidence="3" id="KW-1133">Transmembrane helix</keyword>
<dbReference type="AlphaFoldDB" id="A0A9P8CWZ8"/>
<name>A0A9P8CWZ8_MORAP</name>
<evidence type="ECO:0000256" key="5">
    <source>
        <dbReference type="RuleBase" id="RU362022"/>
    </source>
</evidence>
<keyword evidence="5" id="KW-0808">Transferase</keyword>
<comment type="caution">
    <text evidence="6">The sequence shown here is derived from an EMBL/GenBank/DDBJ whole genome shotgun (WGS) entry which is preliminary data.</text>
</comment>
<protein>
    <recommendedName>
        <fullName evidence="5">Protein-S-isoprenylcysteine O-methyltransferase</fullName>
        <ecNumber evidence="5">2.1.1.100</ecNumber>
    </recommendedName>
</protein>